<accession>A0A4R0IBP6</accession>
<protein>
    <submittedName>
        <fullName evidence="2">XRE family transcriptional regulator</fullName>
    </submittedName>
</protein>
<comment type="caution">
    <text evidence="2">The sequence shown here is derived from an EMBL/GenBank/DDBJ whole genome shotgun (WGS) entry which is preliminary data.</text>
</comment>
<dbReference type="GO" id="GO:0003677">
    <property type="term" value="F:DNA binding"/>
    <property type="evidence" value="ECO:0007669"/>
    <property type="project" value="InterPro"/>
</dbReference>
<keyword evidence="3" id="KW-1185">Reference proteome</keyword>
<organism evidence="2 3">
    <name type="scientific">Kribbella sindirgiensis</name>
    <dbReference type="NCBI Taxonomy" id="1124744"/>
    <lineage>
        <taxon>Bacteria</taxon>
        <taxon>Bacillati</taxon>
        <taxon>Actinomycetota</taxon>
        <taxon>Actinomycetes</taxon>
        <taxon>Propionibacteriales</taxon>
        <taxon>Kribbellaceae</taxon>
        <taxon>Kribbella</taxon>
    </lineage>
</organism>
<evidence type="ECO:0000313" key="3">
    <source>
        <dbReference type="Proteomes" id="UP000292695"/>
    </source>
</evidence>
<feature type="domain" description="HTH cro/C1-type" evidence="1">
    <location>
        <begin position="35"/>
        <end position="84"/>
    </location>
</feature>
<dbReference type="InterPro" id="IPR011990">
    <property type="entry name" value="TPR-like_helical_dom_sf"/>
</dbReference>
<dbReference type="EMBL" id="SJKA01000008">
    <property type="protein sequence ID" value="TCC30523.1"/>
    <property type="molecule type" value="Genomic_DNA"/>
</dbReference>
<dbReference type="OrthoDB" id="4517420at2"/>
<dbReference type="CDD" id="cd00093">
    <property type="entry name" value="HTH_XRE"/>
    <property type="match status" value="1"/>
</dbReference>
<dbReference type="SUPFAM" id="SSF47413">
    <property type="entry name" value="lambda repressor-like DNA-binding domains"/>
    <property type="match status" value="1"/>
</dbReference>
<dbReference type="Pfam" id="PF01381">
    <property type="entry name" value="HTH_3"/>
    <property type="match status" value="1"/>
</dbReference>
<evidence type="ECO:0000313" key="2">
    <source>
        <dbReference type="EMBL" id="TCC30523.1"/>
    </source>
</evidence>
<dbReference type="AlphaFoldDB" id="A0A4R0IBP6"/>
<dbReference type="PROSITE" id="PS50943">
    <property type="entry name" value="HTH_CROC1"/>
    <property type="match status" value="1"/>
</dbReference>
<dbReference type="Gene3D" id="1.25.40.10">
    <property type="entry name" value="Tetratricopeptide repeat domain"/>
    <property type="match status" value="1"/>
</dbReference>
<gene>
    <name evidence="2" type="ORF">E0H50_24255</name>
</gene>
<dbReference type="InterPro" id="IPR001387">
    <property type="entry name" value="Cro/C1-type_HTH"/>
</dbReference>
<dbReference type="RefSeq" id="WP_131292393.1">
    <property type="nucleotide sequence ID" value="NZ_SJKA01000008.1"/>
</dbReference>
<reference evidence="2 3" key="1">
    <citation type="submission" date="2019-02" db="EMBL/GenBank/DDBJ databases">
        <title>Kribbella capetownensis sp. nov. and Kribbella speibonae sp. nov., isolated from soil.</title>
        <authorList>
            <person name="Curtis S.M."/>
            <person name="Norton I."/>
            <person name="Everest G.J."/>
            <person name="Meyers P.R."/>
        </authorList>
    </citation>
    <scope>NUCLEOTIDE SEQUENCE [LARGE SCALE GENOMIC DNA]</scope>
    <source>
        <strain evidence="2 3">DSM 27082</strain>
    </source>
</reference>
<proteinExistence type="predicted"/>
<dbReference type="SUPFAM" id="SSF48452">
    <property type="entry name" value="TPR-like"/>
    <property type="match status" value="1"/>
</dbReference>
<sequence>MTAPQPQLDSSWWDHAELRPVLASRDVAGIFRWLQRHGWSQTQIGARTCQSQGEVSEILNGRQVKAYDVLERVADAFEIPRGRMGLAYSSSGEGEGDKSSELTCHDRRDFAGAVASVAFGSVNDQARKWLPELPNSVAAAPAVITNSDVEQVASMTLEFRKLDQRYGGGAAVDAARGFYGYARRMIHSAADQCTHRDLKVSLADFSSMLGWSFHDIGDQAAARRFLMNALVLAKDADEPSLAASILYRLGRVSMQEAQPVEALKMLQLGQLAAQDAGDPAEVARLHANEALAYAMLGKHDHVLDALARAEHEMGRADKSRVSPWTTLYFTPGDYTGHQALVYNSLSGYAKDETQAREYAVRAVEFAQQAITESGSDRSRRSRTFDRIILSTNLLRTNELDAGVEVARDVINEAQVLRSGRGLSRLAEIGAAASHHSGSSDALDLLHQLESVRTTAPKALTA</sequence>
<dbReference type="Proteomes" id="UP000292695">
    <property type="component" value="Unassembled WGS sequence"/>
</dbReference>
<dbReference type="InterPro" id="IPR010982">
    <property type="entry name" value="Lambda_DNA-bd_dom_sf"/>
</dbReference>
<evidence type="ECO:0000259" key="1">
    <source>
        <dbReference type="PROSITE" id="PS50943"/>
    </source>
</evidence>
<name>A0A4R0IBP6_9ACTN</name>